<reference evidence="1 2" key="1">
    <citation type="submission" date="2019-02" db="EMBL/GenBank/DDBJ databases">
        <title>Deep-cultivation of Planctomycetes and their phenomic and genomic characterization uncovers novel biology.</title>
        <authorList>
            <person name="Wiegand S."/>
            <person name="Jogler M."/>
            <person name="Boedeker C."/>
            <person name="Pinto D."/>
            <person name="Vollmers J."/>
            <person name="Rivas-Marin E."/>
            <person name="Kohn T."/>
            <person name="Peeters S.H."/>
            <person name="Heuer A."/>
            <person name="Rast P."/>
            <person name="Oberbeckmann S."/>
            <person name="Bunk B."/>
            <person name="Jeske O."/>
            <person name="Meyerdierks A."/>
            <person name="Storesund J.E."/>
            <person name="Kallscheuer N."/>
            <person name="Luecker S."/>
            <person name="Lage O.M."/>
            <person name="Pohl T."/>
            <person name="Merkel B.J."/>
            <person name="Hornburger P."/>
            <person name="Mueller R.-W."/>
            <person name="Bruemmer F."/>
            <person name="Labrenz M."/>
            <person name="Spormann A.M."/>
            <person name="Op Den Camp H."/>
            <person name="Overmann J."/>
            <person name="Amann R."/>
            <person name="Jetten M.S.M."/>
            <person name="Mascher T."/>
            <person name="Medema M.H."/>
            <person name="Devos D.P."/>
            <person name="Kaster A.-K."/>
            <person name="Ovreas L."/>
            <person name="Rohde M."/>
            <person name="Galperin M.Y."/>
            <person name="Jogler C."/>
        </authorList>
    </citation>
    <scope>NUCLEOTIDE SEQUENCE [LARGE SCALE GENOMIC DNA]</scope>
    <source>
        <strain evidence="1 2">Poly51</strain>
    </source>
</reference>
<organism evidence="1 2">
    <name type="scientific">Rubripirellula tenax</name>
    <dbReference type="NCBI Taxonomy" id="2528015"/>
    <lineage>
        <taxon>Bacteria</taxon>
        <taxon>Pseudomonadati</taxon>
        <taxon>Planctomycetota</taxon>
        <taxon>Planctomycetia</taxon>
        <taxon>Pirellulales</taxon>
        <taxon>Pirellulaceae</taxon>
        <taxon>Rubripirellula</taxon>
    </lineage>
</organism>
<dbReference type="AlphaFoldDB" id="A0A5C6E6G7"/>
<sequence length="63" mass="6919">MSLPFEPKSTFIVESECTSQPNAIATTAINSRRQRSENFNSGNLQLSVITARISGPGRLMLHL</sequence>
<accession>A0A5C6E6G7</accession>
<dbReference type="EMBL" id="SJPW01000022">
    <property type="protein sequence ID" value="TWU43557.1"/>
    <property type="molecule type" value="Genomic_DNA"/>
</dbReference>
<dbReference type="Proteomes" id="UP000318288">
    <property type="component" value="Unassembled WGS sequence"/>
</dbReference>
<evidence type="ECO:0000313" key="1">
    <source>
        <dbReference type="EMBL" id="TWU43557.1"/>
    </source>
</evidence>
<evidence type="ECO:0000313" key="2">
    <source>
        <dbReference type="Proteomes" id="UP000318288"/>
    </source>
</evidence>
<protein>
    <submittedName>
        <fullName evidence="1">Uncharacterized protein</fullName>
    </submittedName>
</protein>
<name>A0A5C6E6G7_9BACT</name>
<proteinExistence type="predicted"/>
<gene>
    <name evidence="1" type="ORF">Poly51_63350</name>
</gene>
<keyword evidence="2" id="KW-1185">Reference proteome</keyword>
<comment type="caution">
    <text evidence="1">The sequence shown here is derived from an EMBL/GenBank/DDBJ whole genome shotgun (WGS) entry which is preliminary data.</text>
</comment>